<feature type="transmembrane region" description="Helical" evidence="1">
    <location>
        <begin position="296"/>
        <end position="320"/>
    </location>
</feature>
<evidence type="ECO:0000313" key="2">
    <source>
        <dbReference type="EMBL" id="KAK3394963.1"/>
    </source>
</evidence>
<protein>
    <submittedName>
        <fullName evidence="2">Uncharacterized protein</fullName>
    </submittedName>
</protein>
<proteinExistence type="predicted"/>
<organism evidence="2 3">
    <name type="scientific">Podospora didyma</name>
    <dbReference type="NCBI Taxonomy" id="330526"/>
    <lineage>
        <taxon>Eukaryota</taxon>
        <taxon>Fungi</taxon>
        <taxon>Dikarya</taxon>
        <taxon>Ascomycota</taxon>
        <taxon>Pezizomycotina</taxon>
        <taxon>Sordariomycetes</taxon>
        <taxon>Sordariomycetidae</taxon>
        <taxon>Sordariales</taxon>
        <taxon>Podosporaceae</taxon>
        <taxon>Podospora</taxon>
    </lineage>
</organism>
<feature type="transmembrane region" description="Helical" evidence="1">
    <location>
        <begin position="113"/>
        <end position="133"/>
    </location>
</feature>
<keyword evidence="1" id="KW-1133">Transmembrane helix</keyword>
<feature type="transmembrane region" description="Helical" evidence="1">
    <location>
        <begin position="491"/>
        <end position="512"/>
    </location>
</feature>
<dbReference type="Proteomes" id="UP001285441">
    <property type="component" value="Unassembled WGS sequence"/>
</dbReference>
<feature type="transmembrane region" description="Helical" evidence="1">
    <location>
        <begin position="524"/>
        <end position="546"/>
    </location>
</feature>
<dbReference type="AlphaFoldDB" id="A0AAE0P7W5"/>
<gene>
    <name evidence="2" type="ORF">B0H63DRAFT_62858</name>
</gene>
<dbReference type="EMBL" id="JAULSW010000001">
    <property type="protein sequence ID" value="KAK3394963.1"/>
    <property type="molecule type" value="Genomic_DNA"/>
</dbReference>
<keyword evidence="1" id="KW-0472">Membrane</keyword>
<feature type="transmembrane region" description="Helical" evidence="1">
    <location>
        <begin position="454"/>
        <end position="479"/>
    </location>
</feature>
<reference evidence="2" key="2">
    <citation type="submission" date="2023-06" db="EMBL/GenBank/DDBJ databases">
        <authorList>
            <consortium name="Lawrence Berkeley National Laboratory"/>
            <person name="Haridas S."/>
            <person name="Hensen N."/>
            <person name="Bonometti L."/>
            <person name="Westerberg I."/>
            <person name="Brannstrom I.O."/>
            <person name="Guillou S."/>
            <person name="Cros-Aarteil S."/>
            <person name="Calhoun S."/>
            <person name="Kuo A."/>
            <person name="Mondo S."/>
            <person name="Pangilinan J."/>
            <person name="Riley R."/>
            <person name="LaButti K."/>
            <person name="Andreopoulos B."/>
            <person name="Lipzen A."/>
            <person name="Chen C."/>
            <person name="Yanf M."/>
            <person name="Daum C."/>
            <person name="Ng V."/>
            <person name="Clum A."/>
            <person name="Steindorff A."/>
            <person name="Ohm R."/>
            <person name="Martin F."/>
            <person name="Silar P."/>
            <person name="Natvig D."/>
            <person name="Lalanne C."/>
            <person name="Gautier V."/>
            <person name="Ament-velasquez S.L."/>
            <person name="Kruys A."/>
            <person name="Hutchinson M.I."/>
            <person name="Powell A.J."/>
            <person name="Barry K."/>
            <person name="Miller A.N."/>
            <person name="Grigoriev I.V."/>
            <person name="Debuchy R."/>
            <person name="Gladieux P."/>
            <person name="Thoren M.H."/>
            <person name="Johannesson H."/>
        </authorList>
    </citation>
    <scope>NUCLEOTIDE SEQUENCE</scope>
    <source>
        <strain evidence="2">CBS 232.78</strain>
    </source>
</reference>
<accession>A0AAE0P7W5</accession>
<comment type="caution">
    <text evidence="2">The sequence shown here is derived from an EMBL/GenBank/DDBJ whole genome shotgun (WGS) entry which is preliminary data.</text>
</comment>
<evidence type="ECO:0000313" key="3">
    <source>
        <dbReference type="Proteomes" id="UP001285441"/>
    </source>
</evidence>
<keyword evidence="3" id="KW-1185">Reference proteome</keyword>
<keyword evidence="1" id="KW-0812">Transmembrane</keyword>
<name>A0AAE0P7W5_9PEZI</name>
<reference evidence="2" key="1">
    <citation type="journal article" date="2023" name="Mol. Phylogenet. Evol.">
        <title>Genome-scale phylogeny and comparative genomics of the fungal order Sordariales.</title>
        <authorList>
            <person name="Hensen N."/>
            <person name="Bonometti L."/>
            <person name="Westerberg I."/>
            <person name="Brannstrom I.O."/>
            <person name="Guillou S."/>
            <person name="Cros-Aarteil S."/>
            <person name="Calhoun S."/>
            <person name="Haridas S."/>
            <person name="Kuo A."/>
            <person name="Mondo S."/>
            <person name="Pangilinan J."/>
            <person name="Riley R."/>
            <person name="LaButti K."/>
            <person name="Andreopoulos B."/>
            <person name="Lipzen A."/>
            <person name="Chen C."/>
            <person name="Yan M."/>
            <person name="Daum C."/>
            <person name="Ng V."/>
            <person name="Clum A."/>
            <person name="Steindorff A."/>
            <person name="Ohm R.A."/>
            <person name="Martin F."/>
            <person name="Silar P."/>
            <person name="Natvig D.O."/>
            <person name="Lalanne C."/>
            <person name="Gautier V."/>
            <person name="Ament-Velasquez S.L."/>
            <person name="Kruys A."/>
            <person name="Hutchinson M.I."/>
            <person name="Powell A.J."/>
            <person name="Barry K."/>
            <person name="Miller A.N."/>
            <person name="Grigoriev I.V."/>
            <person name="Debuchy R."/>
            <person name="Gladieux P."/>
            <person name="Hiltunen Thoren M."/>
            <person name="Johannesson H."/>
        </authorList>
    </citation>
    <scope>NUCLEOTIDE SEQUENCE</scope>
    <source>
        <strain evidence="2">CBS 232.78</strain>
    </source>
</reference>
<feature type="transmembrane region" description="Helical" evidence="1">
    <location>
        <begin position="270"/>
        <end position="290"/>
    </location>
</feature>
<evidence type="ECO:0000256" key="1">
    <source>
        <dbReference type="SAM" id="Phobius"/>
    </source>
</evidence>
<sequence length="654" mass="71686">MTAPFKHRRHLPRLSGIATCCVLYLATTSNAAKYDSKICKENIIRIRNEPGYSVGGVTNATLDKYLWKKPIDGFNYDVVPNRFGDADPYVVINLEGCNVICGDGAETNKPQTALSIVATWVFPLTVFLSLPFASSHGGRIWRAVGDTLAAVSVWLGSPPTALTSALFELYQVRQCSQRSRLGTRSSPADPAAKQLWKDAYFVLVCINQFAGSEGSNAFSRETLQALVYGLLRPLSSVGEGHQDEIDLTARLLSEMASQLRALHAGNVKRTLISLLSFVAAFCFASVLAFGDFGESTTVFILSLGLLWFWLPMLVTLTCVIPNRVSPERQMVLFSRWLYNVSAIETSYHPPITANTVDSQISGTITRTTREPIKWWSTFTTAKEIQPFGIGELASHGRSLRHCGLLASAFLKQTPIDPGKGGEESFPDTWSPDTASLYAGRIANELESGGCPWSWFFIAGASLIIVWAEIMISFVCDFLTPTVGLGCWSGCTLLYAILVFTTAGINWGVQRYFRGSSSKLGERGWVGWLLELVAHFCNIVTLGWLVVITGLIASGAMFTCWCSSVGLTYTSLGRGGYMDLENISFYPDHYHVKTAWIICASFGAAIPVVIFGAAGFMWFRCRRLWKEAKGVRGDGGIPLAGGVVMNSDMMAWLQH</sequence>
<feature type="transmembrane region" description="Helical" evidence="1">
    <location>
        <begin position="594"/>
        <end position="618"/>
    </location>
</feature>